<gene>
    <name evidence="1" type="ORF">L195_g033510</name>
</gene>
<evidence type="ECO:0000313" key="2">
    <source>
        <dbReference type="Proteomes" id="UP000236291"/>
    </source>
</evidence>
<proteinExistence type="predicted"/>
<comment type="caution">
    <text evidence="1">The sequence shown here is derived from an EMBL/GenBank/DDBJ whole genome shotgun (WGS) entry which is preliminary data.</text>
</comment>
<name>A0A2K3LG80_TRIPR</name>
<dbReference type="EMBL" id="ASHM01032545">
    <property type="protein sequence ID" value="PNX77542.1"/>
    <property type="molecule type" value="Genomic_DNA"/>
</dbReference>
<sequence>MKLARSTFTYSYGAFAQRASASCGEQRQWIKASWRAVARSSEQQPVVVAQRALASKGSVFWSVSELQRAVLSLAV</sequence>
<reference evidence="1 2" key="2">
    <citation type="journal article" date="2017" name="Front. Plant Sci.">
        <title>Gene Classification and Mining of Molecular Markers Useful in Red Clover (Trifolium pratense) Breeding.</title>
        <authorList>
            <person name="Istvanek J."/>
            <person name="Dluhosova J."/>
            <person name="Dluhos P."/>
            <person name="Patkova L."/>
            <person name="Nedelnik J."/>
            <person name="Repkova J."/>
        </authorList>
    </citation>
    <scope>NUCLEOTIDE SEQUENCE [LARGE SCALE GENOMIC DNA]</scope>
    <source>
        <strain evidence="2">cv. Tatra</strain>
        <tissue evidence="1">Young leaves</tissue>
    </source>
</reference>
<reference evidence="1 2" key="1">
    <citation type="journal article" date="2014" name="Am. J. Bot.">
        <title>Genome assembly and annotation for red clover (Trifolium pratense; Fabaceae).</title>
        <authorList>
            <person name="Istvanek J."/>
            <person name="Jaros M."/>
            <person name="Krenek A."/>
            <person name="Repkova J."/>
        </authorList>
    </citation>
    <scope>NUCLEOTIDE SEQUENCE [LARGE SCALE GENOMIC DNA]</scope>
    <source>
        <strain evidence="2">cv. Tatra</strain>
        <tissue evidence="1">Young leaves</tissue>
    </source>
</reference>
<dbReference type="Proteomes" id="UP000236291">
    <property type="component" value="Unassembled WGS sequence"/>
</dbReference>
<dbReference type="AlphaFoldDB" id="A0A2K3LG80"/>
<protein>
    <submittedName>
        <fullName evidence="1">Uncharacterized protein</fullName>
    </submittedName>
</protein>
<accession>A0A2K3LG80</accession>
<evidence type="ECO:0000313" key="1">
    <source>
        <dbReference type="EMBL" id="PNX77542.1"/>
    </source>
</evidence>
<organism evidence="1 2">
    <name type="scientific">Trifolium pratense</name>
    <name type="common">Red clover</name>
    <dbReference type="NCBI Taxonomy" id="57577"/>
    <lineage>
        <taxon>Eukaryota</taxon>
        <taxon>Viridiplantae</taxon>
        <taxon>Streptophyta</taxon>
        <taxon>Embryophyta</taxon>
        <taxon>Tracheophyta</taxon>
        <taxon>Spermatophyta</taxon>
        <taxon>Magnoliopsida</taxon>
        <taxon>eudicotyledons</taxon>
        <taxon>Gunneridae</taxon>
        <taxon>Pentapetalae</taxon>
        <taxon>rosids</taxon>
        <taxon>fabids</taxon>
        <taxon>Fabales</taxon>
        <taxon>Fabaceae</taxon>
        <taxon>Papilionoideae</taxon>
        <taxon>50 kb inversion clade</taxon>
        <taxon>NPAAA clade</taxon>
        <taxon>Hologalegina</taxon>
        <taxon>IRL clade</taxon>
        <taxon>Trifolieae</taxon>
        <taxon>Trifolium</taxon>
    </lineage>
</organism>